<evidence type="ECO:0000256" key="4">
    <source>
        <dbReference type="ARBA" id="ARBA00022679"/>
    </source>
</evidence>
<keyword evidence="8" id="KW-0862">Zinc</keyword>
<dbReference type="CDD" id="cd16651">
    <property type="entry name" value="SPL-RING_NSE2"/>
    <property type="match status" value="1"/>
</dbReference>
<dbReference type="PROSITE" id="PS51044">
    <property type="entry name" value="ZF_SP_RING"/>
    <property type="match status" value="1"/>
</dbReference>
<evidence type="ECO:0000313" key="13">
    <source>
        <dbReference type="EMBL" id="KAF0694228.1"/>
    </source>
</evidence>
<dbReference type="GO" id="GO:0000724">
    <property type="term" value="P:double-strand break repair via homologous recombination"/>
    <property type="evidence" value="ECO:0007669"/>
    <property type="project" value="InterPro"/>
</dbReference>
<accession>A0A485L1V2</accession>
<dbReference type="Pfam" id="PF11789">
    <property type="entry name" value="zf-Nse"/>
    <property type="match status" value="1"/>
</dbReference>
<evidence type="ECO:0000256" key="9">
    <source>
        <dbReference type="ARBA" id="ARBA00023242"/>
    </source>
</evidence>
<comment type="pathway">
    <text evidence="2">Protein modification; protein sumoylation.</text>
</comment>
<dbReference type="InterPro" id="IPR026846">
    <property type="entry name" value="Nse2(Mms21)"/>
</dbReference>
<evidence type="ECO:0000256" key="1">
    <source>
        <dbReference type="ARBA" id="ARBA00004123"/>
    </source>
</evidence>
<proteinExistence type="inferred from homology"/>
<evidence type="ECO:0000256" key="2">
    <source>
        <dbReference type="ARBA" id="ARBA00004718"/>
    </source>
</evidence>
<reference evidence="13" key="2">
    <citation type="submission" date="2019-06" db="EMBL/GenBank/DDBJ databases">
        <title>Genomics analysis of Aphanomyces spp. identifies a new class of oomycete effector associated with host adaptation.</title>
        <authorList>
            <person name="Gaulin E."/>
        </authorList>
    </citation>
    <scope>NUCLEOTIDE SEQUENCE</scope>
    <source>
        <strain evidence="13">CBS 578.67</strain>
    </source>
</reference>
<organism evidence="14 15">
    <name type="scientific">Aphanomyces stellatus</name>
    <dbReference type="NCBI Taxonomy" id="120398"/>
    <lineage>
        <taxon>Eukaryota</taxon>
        <taxon>Sar</taxon>
        <taxon>Stramenopiles</taxon>
        <taxon>Oomycota</taxon>
        <taxon>Saprolegniomycetes</taxon>
        <taxon>Saprolegniales</taxon>
        <taxon>Verrucalvaceae</taxon>
        <taxon>Aphanomyces</taxon>
    </lineage>
</organism>
<keyword evidence="6 10" id="KW-0863">Zinc-finger</keyword>
<dbReference type="PANTHER" id="PTHR21330">
    <property type="entry name" value="E3 SUMO-PROTEIN LIGASE NSE2"/>
    <property type="match status" value="1"/>
</dbReference>
<evidence type="ECO:0000259" key="12">
    <source>
        <dbReference type="PROSITE" id="PS51044"/>
    </source>
</evidence>
<evidence type="ECO:0000256" key="10">
    <source>
        <dbReference type="PROSITE-ProRule" id="PRU00452"/>
    </source>
</evidence>
<dbReference type="AlphaFoldDB" id="A0A485L1V2"/>
<evidence type="ECO:0000256" key="5">
    <source>
        <dbReference type="ARBA" id="ARBA00022723"/>
    </source>
</evidence>
<dbReference type="UniPathway" id="UPA00886"/>
<feature type="domain" description="SP-RING-type" evidence="12">
    <location>
        <begin position="185"/>
        <end position="264"/>
    </location>
</feature>
<dbReference type="Proteomes" id="UP000332933">
    <property type="component" value="Unassembled WGS sequence"/>
</dbReference>
<reference evidence="14 15" key="1">
    <citation type="submission" date="2019-03" db="EMBL/GenBank/DDBJ databases">
        <authorList>
            <person name="Gaulin E."/>
            <person name="Dumas B."/>
        </authorList>
    </citation>
    <scope>NUCLEOTIDE SEQUENCE [LARGE SCALE GENOMIC DNA]</scope>
    <source>
        <strain evidence="14">CBS 568.67</strain>
    </source>
</reference>
<name>A0A485L1V2_9STRA</name>
<keyword evidence="15" id="KW-1185">Reference proteome</keyword>
<dbReference type="GO" id="GO:0030915">
    <property type="term" value="C:Smc5-Smc6 complex"/>
    <property type="evidence" value="ECO:0007669"/>
    <property type="project" value="InterPro"/>
</dbReference>
<dbReference type="EMBL" id="VJMH01005586">
    <property type="protein sequence ID" value="KAF0694228.1"/>
    <property type="molecule type" value="Genomic_DNA"/>
</dbReference>
<dbReference type="Gene3D" id="3.30.40.10">
    <property type="entry name" value="Zinc/RING finger domain, C3HC4 (zinc finger)"/>
    <property type="match status" value="1"/>
</dbReference>
<dbReference type="GO" id="GO:0061665">
    <property type="term" value="F:SUMO ligase activity"/>
    <property type="evidence" value="ECO:0007669"/>
    <property type="project" value="TreeGrafter"/>
</dbReference>
<dbReference type="GO" id="GO:0008270">
    <property type="term" value="F:zinc ion binding"/>
    <property type="evidence" value="ECO:0007669"/>
    <property type="project" value="UniProtKB-KW"/>
</dbReference>
<keyword evidence="5" id="KW-0479">Metal-binding</keyword>
<comment type="subcellular location">
    <subcellularLocation>
        <location evidence="1">Nucleus</location>
    </subcellularLocation>
</comment>
<feature type="compositionally biased region" description="Acidic residues" evidence="11">
    <location>
        <begin position="276"/>
        <end position="291"/>
    </location>
</feature>
<evidence type="ECO:0000256" key="7">
    <source>
        <dbReference type="ARBA" id="ARBA00022786"/>
    </source>
</evidence>
<evidence type="ECO:0000256" key="8">
    <source>
        <dbReference type="ARBA" id="ARBA00022833"/>
    </source>
</evidence>
<feature type="compositionally biased region" description="Basic and acidic residues" evidence="11">
    <location>
        <begin position="1"/>
        <end position="10"/>
    </location>
</feature>
<evidence type="ECO:0000256" key="11">
    <source>
        <dbReference type="SAM" id="MobiDB-lite"/>
    </source>
</evidence>
<dbReference type="SUPFAM" id="SSF57850">
    <property type="entry name" value="RING/U-box"/>
    <property type="match status" value="1"/>
</dbReference>
<dbReference type="InterPro" id="IPR004181">
    <property type="entry name" value="Znf_MIZ"/>
</dbReference>
<keyword evidence="4" id="KW-0808">Transferase</keyword>
<feature type="region of interest" description="Disordered" evidence="11">
    <location>
        <begin position="262"/>
        <end position="291"/>
    </location>
</feature>
<dbReference type="GO" id="GO:0005634">
    <property type="term" value="C:nucleus"/>
    <property type="evidence" value="ECO:0007669"/>
    <property type="project" value="UniProtKB-SubCell"/>
</dbReference>
<comment type="similarity">
    <text evidence="3">Belongs to the NSE2 family.</text>
</comment>
<evidence type="ECO:0000256" key="3">
    <source>
        <dbReference type="ARBA" id="ARBA00008212"/>
    </source>
</evidence>
<evidence type="ECO:0000313" key="15">
    <source>
        <dbReference type="Proteomes" id="UP000332933"/>
    </source>
</evidence>
<dbReference type="OrthoDB" id="26899at2759"/>
<dbReference type="InterPro" id="IPR013083">
    <property type="entry name" value="Znf_RING/FYVE/PHD"/>
</dbReference>
<evidence type="ECO:0000313" key="14">
    <source>
        <dbReference type="EMBL" id="VFT91704.1"/>
    </source>
</evidence>
<dbReference type="GO" id="GO:0016925">
    <property type="term" value="P:protein sumoylation"/>
    <property type="evidence" value="ECO:0007669"/>
    <property type="project" value="UniProtKB-UniPathway"/>
</dbReference>
<protein>
    <submittedName>
        <fullName evidence="14">Aste57867_14887 protein</fullName>
    </submittedName>
</protein>
<gene>
    <name evidence="14" type="primary">Aste57867_14887</name>
    <name evidence="13" type="ORF">As57867_014831</name>
    <name evidence="14" type="ORF">ASTE57867_14887</name>
</gene>
<dbReference type="PANTHER" id="PTHR21330:SF1">
    <property type="entry name" value="E3 SUMO-PROTEIN LIGASE NSE2"/>
    <property type="match status" value="1"/>
</dbReference>
<dbReference type="EMBL" id="CAADRA010005607">
    <property type="protein sequence ID" value="VFT91704.1"/>
    <property type="molecule type" value="Genomic_DNA"/>
</dbReference>
<keyword evidence="7" id="KW-0833">Ubl conjugation pathway</keyword>
<feature type="region of interest" description="Disordered" evidence="11">
    <location>
        <begin position="1"/>
        <end position="48"/>
    </location>
</feature>
<sequence>MARDGKRPVKQEPYVPANDSSEEEEREEDHKVPNGRRQSAADDIPTMTAADWKRKVDEEVEQTIPGALRLCLSNAKKQKHDLLKHTFEGVNATGNAVTLAKELSDKSQLDALENISKDFAHLHGQIGAYEAKVSALEQKLQGSQMPSSFDGALDVSSFRLPAKELAQHDYVKQFYAAAGIELEGDDDEVMVQENNSMRNNTCPITQMIMEEPMKNPACGHTYSRKGIESHLKLKQSCPIAGCRQRVENLERDVEMEVILSRKKRHGGRSFGGTNVDSDDDDDDDEAEHVVA</sequence>
<keyword evidence="9" id="KW-0539">Nucleus</keyword>
<evidence type="ECO:0000256" key="6">
    <source>
        <dbReference type="ARBA" id="ARBA00022771"/>
    </source>
</evidence>